<accession>A0A2U1A9X5</accession>
<organism evidence="3 4">
    <name type="scientific">Victivallis vadensis</name>
    <dbReference type="NCBI Taxonomy" id="172901"/>
    <lineage>
        <taxon>Bacteria</taxon>
        <taxon>Pseudomonadati</taxon>
        <taxon>Lentisphaerota</taxon>
        <taxon>Lentisphaeria</taxon>
        <taxon>Victivallales</taxon>
        <taxon>Victivallaceae</taxon>
        <taxon>Victivallis</taxon>
    </lineage>
</organism>
<dbReference type="PIRSF" id="PIRSF037112">
    <property type="entry name" value="Antirestriction_ArdC"/>
    <property type="match status" value="1"/>
</dbReference>
<dbReference type="InterPro" id="IPR041459">
    <property type="entry name" value="MPTase-PolyVal"/>
</dbReference>
<evidence type="ECO:0000313" key="3">
    <source>
        <dbReference type="EMBL" id="PVY30970.1"/>
    </source>
</evidence>
<dbReference type="OrthoDB" id="9792687at2"/>
<protein>
    <submittedName>
        <fullName evidence="3">Antirestriction protein ArdC</fullName>
    </submittedName>
</protein>
<dbReference type="Proteomes" id="UP000245959">
    <property type="component" value="Unassembled WGS sequence"/>
</dbReference>
<dbReference type="EMBL" id="QEKH01000063">
    <property type="protein sequence ID" value="PVY30970.1"/>
    <property type="molecule type" value="Genomic_DNA"/>
</dbReference>
<dbReference type="Pfam" id="PF18818">
    <property type="entry name" value="MPTase-PolyVal"/>
    <property type="match status" value="1"/>
</dbReference>
<gene>
    <name evidence="3" type="ORF">C8D82_1637</name>
</gene>
<dbReference type="GeneID" id="78297346"/>
<name>A0A2U1A9X5_9BACT</name>
<evidence type="ECO:0000259" key="2">
    <source>
        <dbReference type="Pfam" id="PF18818"/>
    </source>
</evidence>
<dbReference type="RefSeq" id="WP_116886084.1">
    <property type="nucleotide sequence ID" value="NZ_CABMMC010000009.1"/>
</dbReference>
<dbReference type="InterPro" id="IPR013610">
    <property type="entry name" value="ArdC_N"/>
</dbReference>
<evidence type="ECO:0000313" key="4">
    <source>
        <dbReference type="Proteomes" id="UP000245959"/>
    </source>
</evidence>
<sequence>MQDIYQEITDRMIAELEKGKIPWHCPWRPEEWRHRNLISGKPYRGINAILLAMSPYASPFWLTMRQLRKLGGKLRPNEGGTAVVFWKLFEKDEDTVLPVLRFYTVYNLEQTYGIPAKHIPQLPPRAIIEFNPIEAAEEIIAGYEECPPIIHGGNSASYSPSQDRIRMPNRIQFENEEEYYSTLFHEATHSTGHKSRLNRPGMEHISFGSEVYSKEELIAEMGAAFLCTQTGIEHATIKNSAAYIQNWLEHLRNDKKLVLQAAQKAQKAVDYILKPVQTQEKAA</sequence>
<keyword evidence="4" id="KW-1185">Reference proteome</keyword>
<proteinExistence type="predicted"/>
<feature type="domain" description="N-terminal" evidence="1">
    <location>
        <begin position="2"/>
        <end position="95"/>
    </location>
</feature>
<reference evidence="3 4" key="1">
    <citation type="submission" date="2018-04" db="EMBL/GenBank/DDBJ databases">
        <title>Genomic Encyclopedia of Type Strains, Phase IV (KMG-IV): sequencing the most valuable type-strain genomes for metagenomic binning, comparative biology and taxonomic classification.</title>
        <authorList>
            <person name="Goeker M."/>
        </authorList>
    </citation>
    <scope>NUCLEOTIDE SEQUENCE [LARGE SCALE GENOMIC DNA]</scope>
    <source>
        <strain evidence="3 4">DSM 14823</strain>
    </source>
</reference>
<dbReference type="GO" id="GO:0003697">
    <property type="term" value="F:single-stranded DNA binding"/>
    <property type="evidence" value="ECO:0007669"/>
    <property type="project" value="InterPro"/>
</dbReference>
<dbReference type="Pfam" id="PF08401">
    <property type="entry name" value="ArdcN"/>
    <property type="match status" value="1"/>
</dbReference>
<dbReference type="AlphaFoldDB" id="A0A2U1A9X5"/>
<feature type="domain" description="Polyvalent protein metallopeptidase" evidence="2">
    <location>
        <begin position="148"/>
        <end position="263"/>
    </location>
</feature>
<dbReference type="InterPro" id="IPR017113">
    <property type="entry name" value="Antirestriction_ArdC"/>
</dbReference>
<evidence type="ECO:0000259" key="1">
    <source>
        <dbReference type="Pfam" id="PF08401"/>
    </source>
</evidence>
<comment type="caution">
    <text evidence="3">The sequence shown here is derived from an EMBL/GenBank/DDBJ whole genome shotgun (WGS) entry which is preliminary data.</text>
</comment>